<keyword evidence="3" id="KW-1185">Reference proteome</keyword>
<dbReference type="EMBL" id="BGPR01121331">
    <property type="protein sequence ID" value="GBN21187.1"/>
    <property type="molecule type" value="Genomic_DNA"/>
</dbReference>
<evidence type="ECO:0000313" key="3">
    <source>
        <dbReference type="Proteomes" id="UP000499080"/>
    </source>
</evidence>
<dbReference type="Proteomes" id="UP000499080">
    <property type="component" value="Unassembled WGS sequence"/>
</dbReference>
<feature type="compositionally biased region" description="Basic and acidic residues" evidence="1">
    <location>
        <begin position="77"/>
        <end position="110"/>
    </location>
</feature>
<sequence length="318" mass="36285">HNQLVFVATRPPHKIRNIKKRSPEFHDIPDDFKDSVDGEKAVTNLNIEAYFQEEERKPPLMPRSLSKPQDDESSLTQEHDYDILLVEERELPDPYKNNEFEDKSHDRLAEPQKQLNASQAAAAETLNHTISKTRKKRSSQADTNPDYFKDSADSEQAVTNVNTEAYLQEEDRKSLLMPISLSKPQDDESSLTQEQDHDILLVVERELLDPYKNDEFEDKSHDRLAEPQNHLNASQVVAAETLNHTISNTRKKRSSQADNNPDYFKDSADSEQAVTNANTDVYVQEEGQIASFTPRYLSKDKAMDSSSGQEPRSLDGDQ</sequence>
<evidence type="ECO:0000256" key="1">
    <source>
        <dbReference type="SAM" id="MobiDB-lite"/>
    </source>
</evidence>
<feature type="compositionally biased region" description="Polar residues" evidence="1">
    <location>
        <begin position="270"/>
        <end position="281"/>
    </location>
</feature>
<gene>
    <name evidence="2" type="ORF">AVEN_174466_1</name>
</gene>
<feature type="region of interest" description="Disordered" evidence="1">
    <location>
        <begin position="49"/>
        <end position="157"/>
    </location>
</feature>
<proteinExistence type="predicted"/>
<organism evidence="2 3">
    <name type="scientific">Araneus ventricosus</name>
    <name type="common">Orbweaver spider</name>
    <name type="synonym">Epeira ventricosa</name>
    <dbReference type="NCBI Taxonomy" id="182803"/>
    <lineage>
        <taxon>Eukaryota</taxon>
        <taxon>Metazoa</taxon>
        <taxon>Ecdysozoa</taxon>
        <taxon>Arthropoda</taxon>
        <taxon>Chelicerata</taxon>
        <taxon>Arachnida</taxon>
        <taxon>Araneae</taxon>
        <taxon>Araneomorphae</taxon>
        <taxon>Entelegynae</taxon>
        <taxon>Araneoidea</taxon>
        <taxon>Araneidae</taxon>
        <taxon>Araneus</taxon>
    </lineage>
</organism>
<comment type="caution">
    <text evidence="2">The sequence shown here is derived from an EMBL/GenBank/DDBJ whole genome shotgun (WGS) entry which is preliminary data.</text>
</comment>
<accession>A0A4Y2M6B6</accession>
<reference evidence="2 3" key="1">
    <citation type="journal article" date="2019" name="Sci. Rep.">
        <title>Orb-weaving spider Araneus ventricosus genome elucidates the spidroin gene catalogue.</title>
        <authorList>
            <person name="Kono N."/>
            <person name="Nakamura H."/>
            <person name="Ohtoshi R."/>
            <person name="Moran D.A.P."/>
            <person name="Shinohara A."/>
            <person name="Yoshida Y."/>
            <person name="Fujiwara M."/>
            <person name="Mori M."/>
            <person name="Tomita M."/>
            <person name="Arakawa K."/>
        </authorList>
    </citation>
    <scope>NUCLEOTIDE SEQUENCE [LARGE SCALE GENOMIC DNA]</scope>
</reference>
<name>A0A4Y2M6B6_ARAVE</name>
<evidence type="ECO:0000313" key="2">
    <source>
        <dbReference type="EMBL" id="GBN21187.1"/>
    </source>
</evidence>
<dbReference type="AlphaFoldDB" id="A0A4Y2M6B6"/>
<protein>
    <submittedName>
        <fullName evidence="2">Uncharacterized protein</fullName>
    </submittedName>
</protein>
<feature type="non-terminal residue" evidence="2">
    <location>
        <position position="1"/>
    </location>
</feature>
<feature type="region of interest" description="Disordered" evidence="1">
    <location>
        <begin position="244"/>
        <end position="318"/>
    </location>
</feature>